<dbReference type="GO" id="GO:0016471">
    <property type="term" value="C:vacuolar proton-transporting V-type ATPase complex"/>
    <property type="evidence" value="ECO:0007669"/>
    <property type="project" value="TreeGrafter"/>
</dbReference>
<dbReference type="GO" id="GO:0005886">
    <property type="term" value="C:plasma membrane"/>
    <property type="evidence" value="ECO:0007669"/>
    <property type="project" value="TreeGrafter"/>
</dbReference>
<keyword evidence="8" id="KW-0375">Hydrogen ion transport</keyword>
<keyword evidence="5 8" id="KW-1133">Transmembrane helix</keyword>
<evidence type="ECO:0000313" key="10">
    <source>
        <dbReference type="Proteomes" id="UP000235965"/>
    </source>
</evidence>
<dbReference type="EMBL" id="NEVH01014852">
    <property type="protein sequence ID" value="PNF27431.1"/>
    <property type="molecule type" value="Genomic_DNA"/>
</dbReference>
<feature type="non-terminal residue" evidence="9">
    <location>
        <position position="347"/>
    </location>
</feature>
<gene>
    <name evidence="9" type="ORF">B7P43_G16904</name>
</gene>
<feature type="transmembrane region" description="Helical" evidence="8">
    <location>
        <begin position="328"/>
        <end position="345"/>
    </location>
</feature>
<proteinExistence type="inferred from homology"/>
<evidence type="ECO:0000256" key="6">
    <source>
        <dbReference type="ARBA" id="ARBA00023065"/>
    </source>
</evidence>
<comment type="caution">
    <text evidence="9">The sequence shown here is derived from an EMBL/GenBank/DDBJ whole genome shotgun (WGS) entry which is preliminary data.</text>
</comment>
<evidence type="ECO:0000256" key="8">
    <source>
        <dbReference type="RuleBase" id="RU361189"/>
    </source>
</evidence>
<dbReference type="GO" id="GO:0033179">
    <property type="term" value="C:proton-transporting V-type ATPase, V0 domain"/>
    <property type="evidence" value="ECO:0007669"/>
    <property type="project" value="InterPro"/>
</dbReference>
<dbReference type="Proteomes" id="UP000235965">
    <property type="component" value="Unassembled WGS sequence"/>
</dbReference>
<dbReference type="GO" id="GO:0051117">
    <property type="term" value="F:ATPase binding"/>
    <property type="evidence" value="ECO:0007669"/>
    <property type="project" value="TreeGrafter"/>
</dbReference>
<dbReference type="InterPro" id="IPR002490">
    <property type="entry name" value="V-ATPase_116kDa_su"/>
</dbReference>
<dbReference type="GO" id="GO:0007035">
    <property type="term" value="P:vacuolar acidification"/>
    <property type="evidence" value="ECO:0007669"/>
    <property type="project" value="TreeGrafter"/>
</dbReference>
<name>A0A2J7QFQ8_9NEOP</name>
<evidence type="ECO:0000256" key="1">
    <source>
        <dbReference type="ARBA" id="ARBA00004141"/>
    </source>
</evidence>
<comment type="function">
    <text evidence="8">Essential component of the vacuolar proton pump (V-ATPase), a multimeric enzyme that catalyzes the translocation of protons across the membranes. Required for assembly and activity of the V-ATPase.</text>
</comment>
<evidence type="ECO:0000256" key="5">
    <source>
        <dbReference type="ARBA" id="ARBA00022989"/>
    </source>
</evidence>
<keyword evidence="10" id="KW-1185">Reference proteome</keyword>
<evidence type="ECO:0000313" key="9">
    <source>
        <dbReference type="EMBL" id="PNF27431.1"/>
    </source>
</evidence>
<comment type="similarity">
    <text evidence="2 8">Belongs to the V-ATPase 116 kDa subunit family.</text>
</comment>
<keyword evidence="3 8" id="KW-0813">Transport</keyword>
<dbReference type="STRING" id="105785.A0A2J7QFQ8"/>
<comment type="caution">
    <text evidence="8">Lacks conserved residue(s) required for the propagation of feature annotation.</text>
</comment>
<comment type="subcellular location">
    <subcellularLocation>
        <location evidence="1">Membrane</location>
        <topology evidence="1">Multi-pass membrane protein</topology>
    </subcellularLocation>
</comment>
<dbReference type="OrthoDB" id="10264220at2759"/>
<keyword evidence="4 8" id="KW-0812">Transmembrane</keyword>
<dbReference type="GO" id="GO:0046961">
    <property type="term" value="F:proton-transporting ATPase activity, rotational mechanism"/>
    <property type="evidence" value="ECO:0007669"/>
    <property type="project" value="InterPro"/>
</dbReference>
<sequence>MYLYLEQKRIVILTTNKYFELSDQMRFQPPPAEDEHAPLLEGAENIPMYSCDDSIKFCSVAGVILQAKVPAFEKMLWRVFCRNVFVHVKPLEIPFEDAEYNTPVQKAVFIIFFQGESLKNKIYIICEGFKATIYDSPDNMSERGEMLSTIKTDMQDLQIVLGGTSDFHHRLLLVGAKNLRMWNMKVLKAKSIYCTLNMFRVMSASLIAQCWIPVCKMELVTSALVRGTERSGGSMPPVITRLNTCETPPTYNSVNKYTEVFQALVDSYGFARYGEINPAPFSIVTFPFLFAVMFGDVGHGLLMLFAGICFQMTEERVQWVKMGEVMKLLFHGRYLIILMGLFSVYTG</sequence>
<dbReference type="Pfam" id="PF01496">
    <property type="entry name" value="V_ATPase_I"/>
    <property type="match status" value="1"/>
</dbReference>
<evidence type="ECO:0000256" key="7">
    <source>
        <dbReference type="ARBA" id="ARBA00023136"/>
    </source>
</evidence>
<feature type="transmembrane region" description="Helical" evidence="8">
    <location>
        <begin position="286"/>
        <end position="308"/>
    </location>
</feature>
<protein>
    <recommendedName>
        <fullName evidence="8">V-type proton ATPase subunit a</fullName>
    </recommendedName>
</protein>
<dbReference type="PANTHER" id="PTHR11629:SF63">
    <property type="entry name" value="V-TYPE PROTON ATPASE SUBUNIT A"/>
    <property type="match status" value="1"/>
</dbReference>
<organism evidence="9 10">
    <name type="scientific">Cryptotermes secundus</name>
    <dbReference type="NCBI Taxonomy" id="105785"/>
    <lineage>
        <taxon>Eukaryota</taxon>
        <taxon>Metazoa</taxon>
        <taxon>Ecdysozoa</taxon>
        <taxon>Arthropoda</taxon>
        <taxon>Hexapoda</taxon>
        <taxon>Insecta</taxon>
        <taxon>Pterygota</taxon>
        <taxon>Neoptera</taxon>
        <taxon>Polyneoptera</taxon>
        <taxon>Dictyoptera</taxon>
        <taxon>Blattodea</taxon>
        <taxon>Blattoidea</taxon>
        <taxon>Termitoidae</taxon>
        <taxon>Kalotermitidae</taxon>
        <taxon>Cryptotermitinae</taxon>
        <taxon>Cryptotermes</taxon>
    </lineage>
</organism>
<keyword evidence="6 8" id="KW-0406">Ion transport</keyword>
<dbReference type="PANTHER" id="PTHR11629">
    <property type="entry name" value="VACUOLAR PROTON ATPASES"/>
    <property type="match status" value="1"/>
</dbReference>
<dbReference type="AlphaFoldDB" id="A0A2J7QFQ8"/>
<keyword evidence="7 8" id="KW-0472">Membrane</keyword>
<reference evidence="9 10" key="1">
    <citation type="submission" date="2017-12" db="EMBL/GenBank/DDBJ databases">
        <title>Hemimetabolous genomes reveal molecular basis of termite eusociality.</title>
        <authorList>
            <person name="Harrison M.C."/>
            <person name="Jongepier E."/>
            <person name="Robertson H.M."/>
            <person name="Arning N."/>
            <person name="Bitard-Feildel T."/>
            <person name="Chao H."/>
            <person name="Childers C.P."/>
            <person name="Dinh H."/>
            <person name="Doddapaneni H."/>
            <person name="Dugan S."/>
            <person name="Gowin J."/>
            <person name="Greiner C."/>
            <person name="Han Y."/>
            <person name="Hu H."/>
            <person name="Hughes D.S.T."/>
            <person name="Huylmans A.-K."/>
            <person name="Kemena C."/>
            <person name="Kremer L.P.M."/>
            <person name="Lee S.L."/>
            <person name="Lopez-Ezquerra A."/>
            <person name="Mallet L."/>
            <person name="Monroy-Kuhn J.M."/>
            <person name="Moser A."/>
            <person name="Murali S.C."/>
            <person name="Muzny D.M."/>
            <person name="Otani S."/>
            <person name="Piulachs M.-D."/>
            <person name="Poelchau M."/>
            <person name="Qu J."/>
            <person name="Schaub F."/>
            <person name="Wada-Katsumata A."/>
            <person name="Worley K.C."/>
            <person name="Xie Q."/>
            <person name="Ylla G."/>
            <person name="Poulsen M."/>
            <person name="Gibbs R.A."/>
            <person name="Schal C."/>
            <person name="Richards S."/>
            <person name="Belles X."/>
            <person name="Korb J."/>
            <person name="Bornberg-Bauer E."/>
        </authorList>
    </citation>
    <scope>NUCLEOTIDE SEQUENCE [LARGE SCALE GENOMIC DNA]</scope>
    <source>
        <tissue evidence="9">Whole body</tissue>
    </source>
</reference>
<evidence type="ECO:0000256" key="4">
    <source>
        <dbReference type="ARBA" id="ARBA00022692"/>
    </source>
</evidence>
<dbReference type="InParanoid" id="A0A2J7QFQ8"/>
<evidence type="ECO:0000256" key="3">
    <source>
        <dbReference type="ARBA" id="ARBA00022448"/>
    </source>
</evidence>
<accession>A0A2J7QFQ8</accession>
<evidence type="ECO:0000256" key="2">
    <source>
        <dbReference type="ARBA" id="ARBA00009904"/>
    </source>
</evidence>